<organism evidence="2 3">
    <name type="scientific">Pseudoalteromonas undina</name>
    <dbReference type="NCBI Taxonomy" id="43660"/>
    <lineage>
        <taxon>Bacteria</taxon>
        <taxon>Pseudomonadati</taxon>
        <taxon>Pseudomonadota</taxon>
        <taxon>Gammaproteobacteria</taxon>
        <taxon>Alteromonadales</taxon>
        <taxon>Pseudoalteromonadaceae</taxon>
        <taxon>Pseudoalteromonas</taxon>
    </lineage>
</organism>
<reference evidence="2" key="1">
    <citation type="journal article" date="2012" name="J. Bacteriol.">
        <title>Genome sequences of type strains of seven species of the marine bacterium Pseudoalteromonas.</title>
        <authorList>
            <person name="Xie B.B."/>
            <person name="Shu Y.L."/>
            <person name="Qin Q.L."/>
            <person name="Rong J.C."/>
            <person name="Zhang X.Y."/>
            <person name="Chen X.L."/>
            <person name="Shi M."/>
            <person name="He H.L."/>
            <person name="Zhou B.C."/>
            <person name="Zhang Y.Z."/>
        </authorList>
    </citation>
    <scope>NUCLEOTIDE SEQUENCE [LARGE SCALE GENOMIC DNA]</scope>
    <source>
        <strain evidence="2">NCIMB 2128</strain>
    </source>
</reference>
<proteinExistence type="predicted"/>
<gene>
    <name evidence="2" type="ORF">PUND_04699</name>
</gene>
<protein>
    <submittedName>
        <fullName evidence="2">Acetyltransferase</fullName>
    </submittedName>
</protein>
<dbReference type="InterPro" id="IPR000182">
    <property type="entry name" value="GNAT_dom"/>
</dbReference>
<evidence type="ECO:0000259" key="1">
    <source>
        <dbReference type="PROSITE" id="PS51186"/>
    </source>
</evidence>
<evidence type="ECO:0000313" key="2">
    <source>
        <dbReference type="EMBL" id="ERG61768.1"/>
    </source>
</evidence>
<evidence type="ECO:0000313" key="3">
    <source>
        <dbReference type="Proteomes" id="UP000016534"/>
    </source>
</evidence>
<keyword evidence="3" id="KW-1185">Reference proteome</keyword>
<dbReference type="PANTHER" id="PTHR43610">
    <property type="entry name" value="BLL6696 PROTEIN"/>
    <property type="match status" value="1"/>
</dbReference>
<sequence>MFTTQIHQTNKVALEPLKLKHLEGLYQAGKHPQVWQWVLSNYTQTQVKLEQWFTHSAQFNQNEQVVFAIIDKHSQQVVGTTRLFRLDSNNLSAEIGHTFISFTAQRTYVNTHAKYLLLRYAFNQLNLVRISFNTHEHNQQSRNAIARLGAKYEGIAQKDRRLEDGSYRNTAKFSIIDEQWPAIKLRLEELL</sequence>
<dbReference type="InterPro" id="IPR016181">
    <property type="entry name" value="Acyl_CoA_acyltransferase"/>
</dbReference>
<name>A0ABN0NJR7_9GAMM</name>
<dbReference type="PROSITE" id="PS51186">
    <property type="entry name" value="GNAT"/>
    <property type="match status" value="1"/>
</dbReference>
<feature type="domain" description="N-acetyltransferase" evidence="1">
    <location>
        <begin position="12"/>
        <end position="172"/>
    </location>
</feature>
<comment type="caution">
    <text evidence="2">The sequence shown here is derived from an EMBL/GenBank/DDBJ whole genome shotgun (WGS) entry which is preliminary data.</text>
</comment>
<dbReference type="Gene3D" id="3.40.630.30">
    <property type="match status" value="1"/>
</dbReference>
<dbReference type="SUPFAM" id="SSF55729">
    <property type="entry name" value="Acyl-CoA N-acyltransferases (Nat)"/>
    <property type="match status" value="1"/>
</dbReference>
<accession>A0ABN0NJR7</accession>
<reference evidence="2" key="2">
    <citation type="submission" date="2013-04" db="EMBL/GenBank/DDBJ databases">
        <title>Genome sequence of Pseudoalteromonas undina.</title>
        <authorList>
            <person name="Xie B.-B."/>
            <person name="Rong J.-C."/>
            <person name="Qin Q.-L."/>
            <person name="Shu Y.-L."/>
            <person name="Zhang Y.-Z."/>
        </authorList>
    </citation>
    <scope>NUCLEOTIDE SEQUENCE</scope>
    <source>
        <strain evidence="2">NCIMB 2128</strain>
    </source>
</reference>
<dbReference type="Pfam" id="PF13302">
    <property type="entry name" value="Acetyltransf_3"/>
    <property type="match status" value="1"/>
</dbReference>
<dbReference type="Proteomes" id="UP000016534">
    <property type="component" value="Unassembled WGS sequence"/>
</dbReference>
<dbReference type="PANTHER" id="PTHR43610:SF1">
    <property type="entry name" value="N-ACETYLTRANSFERASE DOMAIN-CONTAINING PROTEIN"/>
    <property type="match status" value="1"/>
</dbReference>
<dbReference type="EMBL" id="AHCF02000009">
    <property type="protein sequence ID" value="ERG61768.1"/>
    <property type="molecule type" value="Genomic_DNA"/>
</dbReference>